<keyword evidence="4" id="KW-1185">Reference proteome</keyword>
<evidence type="ECO:0000313" key="4">
    <source>
        <dbReference type="Proteomes" id="UP000294581"/>
    </source>
</evidence>
<dbReference type="InterPro" id="IPR018931">
    <property type="entry name" value="DUF2520"/>
</dbReference>
<evidence type="ECO:0000259" key="1">
    <source>
        <dbReference type="Pfam" id="PF10727"/>
    </source>
</evidence>
<feature type="domain" description="DUF2520" evidence="2">
    <location>
        <begin position="151"/>
        <end position="273"/>
    </location>
</feature>
<dbReference type="InterPro" id="IPR008927">
    <property type="entry name" value="6-PGluconate_DH-like_C_sf"/>
</dbReference>
<dbReference type="Pfam" id="PF10727">
    <property type="entry name" value="Rossmann-like"/>
    <property type="match status" value="1"/>
</dbReference>
<dbReference type="RefSeq" id="WP_243835100.1">
    <property type="nucleotide sequence ID" value="NZ_SORF01000008.1"/>
</dbReference>
<dbReference type="PANTHER" id="PTHR40459:SF1">
    <property type="entry name" value="CONSERVED HYPOTHETICAL ALANINE AND LEUCINE RICH PROTEIN"/>
    <property type="match status" value="1"/>
</dbReference>
<proteinExistence type="predicted"/>
<gene>
    <name evidence="3" type="ORF">C7445_108104</name>
</gene>
<dbReference type="PANTHER" id="PTHR40459">
    <property type="entry name" value="CONSERVED HYPOTHETICAL ALANINE AND LEUCINE RICH PROTEIN"/>
    <property type="match status" value="1"/>
</dbReference>
<dbReference type="EMBL" id="SORF01000008">
    <property type="protein sequence ID" value="TDY45281.1"/>
    <property type="molecule type" value="Genomic_DNA"/>
</dbReference>
<evidence type="ECO:0000313" key="3">
    <source>
        <dbReference type="EMBL" id="TDY45281.1"/>
    </source>
</evidence>
<protein>
    <submittedName>
        <fullName evidence="3">Putative short-subunit dehydrogenase-like oxidoreductase (DUF2520 family)</fullName>
    </submittedName>
</protein>
<dbReference type="SUPFAM" id="SSF51735">
    <property type="entry name" value="NAD(P)-binding Rossmann-fold domains"/>
    <property type="match status" value="1"/>
</dbReference>
<feature type="domain" description="Putative oxidoreductase/dehydrogenase Rossmann-like" evidence="1">
    <location>
        <begin position="14"/>
        <end position="133"/>
    </location>
</feature>
<dbReference type="InterPro" id="IPR019665">
    <property type="entry name" value="OxRdtase/DH_put_Rossmann_dom"/>
</dbReference>
<dbReference type="InterPro" id="IPR036291">
    <property type="entry name" value="NAD(P)-bd_dom_sf"/>
</dbReference>
<reference evidence="3 4" key="1">
    <citation type="submission" date="2019-03" db="EMBL/GenBank/DDBJ databases">
        <title>Genomic Encyclopedia of Type Strains, Phase IV (KMG-IV): sequencing the most valuable type-strain genomes for metagenomic binning, comparative biology and taxonomic classification.</title>
        <authorList>
            <person name="Goeker M."/>
        </authorList>
    </citation>
    <scope>NUCLEOTIDE SEQUENCE [LARGE SCALE GENOMIC DNA]</scope>
    <source>
        <strain evidence="3 4">DSM 17974</strain>
    </source>
</reference>
<evidence type="ECO:0000259" key="2">
    <source>
        <dbReference type="Pfam" id="PF10728"/>
    </source>
</evidence>
<comment type="caution">
    <text evidence="3">The sequence shown here is derived from an EMBL/GenBank/DDBJ whole genome shotgun (WGS) entry which is preliminary data.</text>
</comment>
<dbReference type="InterPro" id="IPR037108">
    <property type="entry name" value="TM1727-like_C_sf"/>
</dbReference>
<dbReference type="SUPFAM" id="SSF48179">
    <property type="entry name" value="6-phosphogluconate dehydrogenase C-terminal domain-like"/>
    <property type="match status" value="1"/>
</dbReference>
<name>A0A4R8LNE7_9BACL</name>
<organism evidence="3 4">
    <name type="scientific">Alicyclobacillus sacchari</name>
    <dbReference type="NCBI Taxonomy" id="392010"/>
    <lineage>
        <taxon>Bacteria</taxon>
        <taxon>Bacillati</taxon>
        <taxon>Bacillota</taxon>
        <taxon>Bacilli</taxon>
        <taxon>Bacillales</taxon>
        <taxon>Alicyclobacillaceae</taxon>
        <taxon>Alicyclobacillus</taxon>
    </lineage>
</organism>
<dbReference type="Gene3D" id="1.10.1040.20">
    <property type="entry name" value="ProC-like, C-terminal domain"/>
    <property type="match status" value="1"/>
</dbReference>
<dbReference type="Gene3D" id="3.40.50.720">
    <property type="entry name" value="NAD(P)-binding Rossmann-like Domain"/>
    <property type="match status" value="1"/>
</dbReference>
<accession>A0A4R8LNE7</accession>
<dbReference type="Pfam" id="PF10728">
    <property type="entry name" value="DUF2520"/>
    <property type="match status" value="1"/>
</dbReference>
<dbReference type="AlphaFoldDB" id="A0A4R8LNE7"/>
<dbReference type="Proteomes" id="UP000294581">
    <property type="component" value="Unassembled WGS sequence"/>
</dbReference>
<sequence length="302" mass="31233">MADHEESINSLSSVMAIVGPGRVGTALACACKAMGADVVCALQRDEGSHHASRFRQATGVPVLKWSDAASQVRAADVIWVTVPDREISNVAARLCELDMIRPGQMIIHTSGALASTALAVAADRGARVGSVHPLQTFADHADGAKALTGIAIAVEGHPDVVQAAFAWARHWGGHPFLLAAQDKVAYHAAAVLASNALVALLATAARLAPLPDGVRSLLPLVRGTIENVDRLGIPQALTGPIERGDVSTVAKHLAALVSDPQAHAVYLALARATVPIAHAKGGIGDEQADEFTQWLGSETGGV</sequence>